<dbReference type="Pfam" id="PF00075">
    <property type="entry name" value="RNase_H"/>
    <property type="match status" value="1"/>
</dbReference>
<dbReference type="SUPFAM" id="SSF53098">
    <property type="entry name" value="Ribonuclease H-like"/>
    <property type="match status" value="1"/>
</dbReference>
<keyword evidence="13" id="KW-1185">Reference proteome</keyword>
<evidence type="ECO:0000256" key="10">
    <source>
        <dbReference type="SAM" id="MobiDB-lite"/>
    </source>
</evidence>
<dbReference type="Pfam" id="PF01693">
    <property type="entry name" value="Cauli_VI"/>
    <property type="match status" value="1"/>
</dbReference>
<dbReference type="EC" id="3.1.26.4" evidence="4"/>
<evidence type="ECO:0000256" key="9">
    <source>
        <dbReference type="ARBA" id="ARBA00022842"/>
    </source>
</evidence>
<protein>
    <recommendedName>
        <fullName evidence="4">ribonuclease H</fullName>
        <ecNumber evidence="4">3.1.26.4</ecNumber>
    </recommendedName>
</protein>
<dbReference type="SUPFAM" id="SSF55658">
    <property type="entry name" value="L9 N-domain-like"/>
    <property type="match status" value="1"/>
</dbReference>
<comment type="catalytic activity">
    <reaction evidence="1">
        <text>Endonucleolytic cleavage to 5'-phosphomonoester.</text>
        <dbReference type="EC" id="3.1.26.4"/>
    </reaction>
</comment>
<feature type="domain" description="RNase H type-1" evidence="11">
    <location>
        <begin position="109"/>
        <end position="260"/>
    </location>
</feature>
<reference evidence="12 13" key="1">
    <citation type="submission" date="2024-02" db="EMBL/GenBank/DDBJ databases">
        <title>A draft genome for the cacao thread blight pathogen Marasmius crinis-equi.</title>
        <authorList>
            <person name="Cohen S.P."/>
            <person name="Baruah I.K."/>
            <person name="Amoako-Attah I."/>
            <person name="Bukari Y."/>
            <person name="Meinhardt L.W."/>
            <person name="Bailey B.A."/>
        </authorList>
    </citation>
    <scope>NUCLEOTIDE SEQUENCE [LARGE SCALE GENOMIC DNA]</scope>
    <source>
        <strain evidence="12 13">GH-76</strain>
    </source>
</reference>
<evidence type="ECO:0000256" key="3">
    <source>
        <dbReference type="ARBA" id="ARBA00005300"/>
    </source>
</evidence>
<evidence type="ECO:0000256" key="2">
    <source>
        <dbReference type="ARBA" id="ARBA00001946"/>
    </source>
</evidence>
<dbReference type="Gene3D" id="3.40.970.10">
    <property type="entry name" value="Ribonuclease H1, N-terminal domain"/>
    <property type="match status" value="1"/>
</dbReference>
<dbReference type="InterPro" id="IPR002156">
    <property type="entry name" value="RNaseH_domain"/>
</dbReference>
<keyword evidence="9" id="KW-0460">Magnesium</keyword>
<dbReference type="PIRSF" id="PIRSF036852">
    <property type="entry name" value="Ribonuclease_H1_euk"/>
    <property type="match status" value="1"/>
</dbReference>
<keyword evidence="7" id="KW-0255">Endonuclease</keyword>
<dbReference type="InterPro" id="IPR017067">
    <property type="entry name" value="RNase_H1_euk"/>
</dbReference>
<dbReference type="InterPro" id="IPR036397">
    <property type="entry name" value="RNaseH_sf"/>
</dbReference>
<dbReference type="PANTHER" id="PTHR10642:SF26">
    <property type="entry name" value="RIBONUCLEASE H1"/>
    <property type="match status" value="1"/>
</dbReference>
<dbReference type="PANTHER" id="PTHR10642">
    <property type="entry name" value="RIBONUCLEASE H1"/>
    <property type="match status" value="1"/>
</dbReference>
<keyword evidence="5" id="KW-0540">Nuclease</keyword>
<comment type="caution">
    <text evidence="12">The sequence shown here is derived from an EMBL/GenBank/DDBJ whole genome shotgun (WGS) entry which is preliminary data.</text>
</comment>
<comment type="cofactor">
    <cofactor evidence="2">
        <name>Mg(2+)</name>
        <dbReference type="ChEBI" id="CHEBI:18420"/>
    </cofactor>
</comment>
<dbReference type="Proteomes" id="UP001465976">
    <property type="component" value="Unassembled WGS sequence"/>
</dbReference>
<dbReference type="InterPro" id="IPR050092">
    <property type="entry name" value="RNase_H"/>
</dbReference>
<keyword evidence="8" id="KW-0378">Hydrolase</keyword>
<evidence type="ECO:0000313" key="13">
    <source>
        <dbReference type="Proteomes" id="UP001465976"/>
    </source>
</evidence>
<dbReference type="InterPro" id="IPR009027">
    <property type="entry name" value="Ribosomal_bL9/RNase_H1_N"/>
</dbReference>
<dbReference type="CDD" id="cd09280">
    <property type="entry name" value="RNase_HI_eukaryote_like"/>
    <property type="match status" value="1"/>
</dbReference>
<dbReference type="InterPro" id="IPR037056">
    <property type="entry name" value="RNase_H1_N_sf"/>
</dbReference>
<proteinExistence type="inferred from homology"/>
<gene>
    <name evidence="12" type="ORF">V5O48_007594</name>
</gene>
<dbReference type="InterPro" id="IPR012337">
    <property type="entry name" value="RNaseH-like_sf"/>
</dbReference>
<accession>A0ABR3FGU0</accession>
<sequence>MAKKKGPAYYAVQAGRIPGVYNTWDECEAQVKGFTGAKHKKFATREEAEQFARLGNGEFIDLLVPGSTSNPEPVRGQKRAAEDEQSHTDSASTVPHKKPKTLHEYQADGEGDLIVYSDGACKGNGKQGSAAGVGVWWGHGDPRNIAERCPGDQTNNRAELIAISRVLESTPINTKRRLVIKTDSKYSIQCFESWIHKWRKNNWKNADREPVKNAAVIRYISTLLEGRIALGQKVKLEYVKGHAGIEGNEGADHMANLGALESATEERDWPSLEEEYRKTLNVALDDLKGDASRSKKAAFEVEAP</sequence>
<evidence type="ECO:0000256" key="5">
    <source>
        <dbReference type="ARBA" id="ARBA00022722"/>
    </source>
</evidence>
<name>A0ABR3FGU0_9AGAR</name>
<dbReference type="EMBL" id="JBAHYK010000405">
    <property type="protein sequence ID" value="KAL0574352.1"/>
    <property type="molecule type" value="Genomic_DNA"/>
</dbReference>
<dbReference type="PROSITE" id="PS50879">
    <property type="entry name" value="RNASE_H_1"/>
    <property type="match status" value="1"/>
</dbReference>
<evidence type="ECO:0000313" key="12">
    <source>
        <dbReference type="EMBL" id="KAL0574352.1"/>
    </source>
</evidence>
<evidence type="ECO:0000259" key="11">
    <source>
        <dbReference type="PROSITE" id="PS50879"/>
    </source>
</evidence>
<feature type="region of interest" description="Disordered" evidence="10">
    <location>
        <begin position="64"/>
        <end position="99"/>
    </location>
</feature>
<comment type="similarity">
    <text evidence="3">Belongs to the RNase H family.</text>
</comment>
<evidence type="ECO:0000256" key="4">
    <source>
        <dbReference type="ARBA" id="ARBA00012180"/>
    </source>
</evidence>
<evidence type="ECO:0000256" key="1">
    <source>
        <dbReference type="ARBA" id="ARBA00000077"/>
    </source>
</evidence>
<evidence type="ECO:0000256" key="6">
    <source>
        <dbReference type="ARBA" id="ARBA00022723"/>
    </source>
</evidence>
<evidence type="ECO:0000256" key="7">
    <source>
        <dbReference type="ARBA" id="ARBA00022759"/>
    </source>
</evidence>
<dbReference type="Gene3D" id="3.30.420.10">
    <property type="entry name" value="Ribonuclease H-like superfamily/Ribonuclease H"/>
    <property type="match status" value="1"/>
</dbReference>
<dbReference type="InterPro" id="IPR011320">
    <property type="entry name" value="RNase_H1_N"/>
</dbReference>
<organism evidence="12 13">
    <name type="scientific">Marasmius crinis-equi</name>
    <dbReference type="NCBI Taxonomy" id="585013"/>
    <lineage>
        <taxon>Eukaryota</taxon>
        <taxon>Fungi</taxon>
        <taxon>Dikarya</taxon>
        <taxon>Basidiomycota</taxon>
        <taxon>Agaricomycotina</taxon>
        <taxon>Agaricomycetes</taxon>
        <taxon>Agaricomycetidae</taxon>
        <taxon>Agaricales</taxon>
        <taxon>Marasmiineae</taxon>
        <taxon>Marasmiaceae</taxon>
        <taxon>Marasmius</taxon>
    </lineage>
</organism>
<evidence type="ECO:0000256" key="8">
    <source>
        <dbReference type="ARBA" id="ARBA00022801"/>
    </source>
</evidence>
<keyword evidence="6" id="KW-0479">Metal-binding</keyword>
<feature type="non-terminal residue" evidence="12">
    <location>
        <position position="304"/>
    </location>
</feature>